<accession>A0A6A6QA89</accession>
<evidence type="ECO:0000313" key="2">
    <source>
        <dbReference type="Proteomes" id="UP000799750"/>
    </source>
</evidence>
<reference evidence="1" key="1">
    <citation type="journal article" date="2020" name="Stud. Mycol.">
        <title>101 Dothideomycetes genomes: a test case for predicting lifestyles and emergence of pathogens.</title>
        <authorList>
            <person name="Haridas S."/>
            <person name="Albert R."/>
            <person name="Binder M."/>
            <person name="Bloem J."/>
            <person name="Labutti K."/>
            <person name="Salamov A."/>
            <person name="Andreopoulos B."/>
            <person name="Baker S."/>
            <person name="Barry K."/>
            <person name="Bills G."/>
            <person name="Bluhm B."/>
            <person name="Cannon C."/>
            <person name="Castanera R."/>
            <person name="Culley D."/>
            <person name="Daum C."/>
            <person name="Ezra D."/>
            <person name="Gonzalez J."/>
            <person name="Henrissat B."/>
            <person name="Kuo A."/>
            <person name="Liang C."/>
            <person name="Lipzen A."/>
            <person name="Lutzoni F."/>
            <person name="Magnuson J."/>
            <person name="Mondo S."/>
            <person name="Nolan M."/>
            <person name="Ohm R."/>
            <person name="Pangilinan J."/>
            <person name="Park H.-J."/>
            <person name="Ramirez L."/>
            <person name="Alfaro M."/>
            <person name="Sun H."/>
            <person name="Tritt A."/>
            <person name="Yoshinaga Y."/>
            <person name="Zwiers L.-H."/>
            <person name="Turgeon B."/>
            <person name="Goodwin S."/>
            <person name="Spatafora J."/>
            <person name="Crous P."/>
            <person name="Grigoriev I."/>
        </authorList>
    </citation>
    <scope>NUCLEOTIDE SEQUENCE</scope>
    <source>
        <strain evidence="1">CBS 269.34</strain>
    </source>
</reference>
<keyword evidence="2" id="KW-1185">Reference proteome</keyword>
<gene>
    <name evidence="1" type="ORF">BU16DRAFT_221242</name>
</gene>
<dbReference type="AlphaFoldDB" id="A0A6A6QA89"/>
<organism evidence="1 2">
    <name type="scientific">Lophium mytilinum</name>
    <dbReference type="NCBI Taxonomy" id="390894"/>
    <lineage>
        <taxon>Eukaryota</taxon>
        <taxon>Fungi</taxon>
        <taxon>Dikarya</taxon>
        <taxon>Ascomycota</taxon>
        <taxon>Pezizomycotina</taxon>
        <taxon>Dothideomycetes</taxon>
        <taxon>Pleosporomycetidae</taxon>
        <taxon>Mytilinidiales</taxon>
        <taxon>Mytilinidiaceae</taxon>
        <taxon>Lophium</taxon>
    </lineage>
</organism>
<name>A0A6A6QA89_9PEZI</name>
<evidence type="ECO:0000313" key="1">
    <source>
        <dbReference type="EMBL" id="KAF2489031.1"/>
    </source>
</evidence>
<protein>
    <submittedName>
        <fullName evidence="1">Uncharacterized protein</fullName>
    </submittedName>
</protein>
<proteinExistence type="predicted"/>
<sequence length="170" mass="18207">MMDPCVQLKARAEEQIRASCSREEGVMFASIPITGIGSLSKPSTGSWERGMSAKGLCCSSVKDANPATIRSRSAECPHHARAASRMESPACSPEQRAALPHAFLASPPACHPSSFEMASSMLHPCRVCAAQSESCHSRAADRGPLRPCRRLQQRQKIISAHASSCAHCGY</sequence>
<dbReference type="EMBL" id="MU004200">
    <property type="protein sequence ID" value="KAF2489031.1"/>
    <property type="molecule type" value="Genomic_DNA"/>
</dbReference>
<dbReference type="Proteomes" id="UP000799750">
    <property type="component" value="Unassembled WGS sequence"/>
</dbReference>